<feature type="domain" description="Thioredoxin" evidence="2">
    <location>
        <begin position="75"/>
        <end position="211"/>
    </location>
</feature>
<evidence type="ECO:0000313" key="4">
    <source>
        <dbReference type="Proteomes" id="UP001501195"/>
    </source>
</evidence>
<protein>
    <recommendedName>
        <fullName evidence="2">Thioredoxin domain-containing protein</fullName>
    </recommendedName>
</protein>
<dbReference type="EMBL" id="BAABIL010000261">
    <property type="protein sequence ID" value="GAA4978665.1"/>
    <property type="molecule type" value="Genomic_DNA"/>
</dbReference>
<reference evidence="4" key="1">
    <citation type="journal article" date="2019" name="Int. J. Syst. Evol. Microbiol.">
        <title>The Global Catalogue of Microorganisms (GCM) 10K type strain sequencing project: providing services to taxonomists for standard genome sequencing and annotation.</title>
        <authorList>
            <consortium name="The Broad Institute Genomics Platform"/>
            <consortium name="The Broad Institute Genome Sequencing Center for Infectious Disease"/>
            <person name="Wu L."/>
            <person name="Ma J."/>
        </authorList>
    </citation>
    <scope>NUCLEOTIDE SEQUENCE [LARGE SCALE GENOMIC DNA]</scope>
    <source>
        <strain evidence="4">JCM 18126</strain>
    </source>
</reference>
<gene>
    <name evidence="3" type="ORF">GCM10023225_19070</name>
</gene>
<evidence type="ECO:0000256" key="1">
    <source>
        <dbReference type="SAM" id="MobiDB-lite"/>
    </source>
</evidence>
<dbReference type="InterPro" id="IPR036249">
    <property type="entry name" value="Thioredoxin-like_sf"/>
</dbReference>
<dbReference type="PROSITE" id="PS51352">
    <property type="entry name" value="THIOREDOXIN_2"/>
    <property type="match status" value="1"/>
</dbReference>
<evidence type="ECO:0000313" key="3">
    <source>
        <dbReference type="EMBL" id="GAA4978665.1"/>
    </source>
</evidence>
<proteinExistence type="predicted"/>
<dbReference type="Gene3D" id="3.40.30.10">
    <property type="entry name" value="Glutaredoxin"/>
    <property type="match status" value="1"/>
</dbReference>
<dbReference type="SUPFAM" id="SSF52833">
    <property type="entry name" value="Thioredoxin-like"/>
    <property type="match status" value="1"/>
</dbReference>
<name>A0ABP9HTZ1_9ACTN</name>
<dbReference type="InterPro" id="IPR013766">
    <property type="entry name" value="Thioredoxin_domain"/>
</dbReference>
<feature type="region of interest" description="Disordered" evidence="1">
    <location>
        <begin position="252"/>
        <end position="281"/>
    </location>
</feature>
<comment type="caution">
    <text evidence="3">The sequence shown here is derived from an EMBL/GenBank/DDBJ whole genome shotgun (WGS) entry which is preliminary data.</text>
</comment>
<sequence>MPVLVTVLLVGLTAAVALLGLLVAGLLRSHAEILRSLHELGAGREDTAPRATGGPVDLPFEVGRGVVGPAGATGTLTGGAAPDVSGTTPTGDSVQVAVTTGQDVLLAFLSSGCLTCHGIWGRFRERAPLGLPAGTRLVVVTQGTERESATAVRELAADGLLVVMSTTAWEGYEVPGSPYFVLVDGAAGRVAGEGSATSWEQVERLVRQATGDRALDARAHAHVHDRGEDVGDGAHREARADRELLAAGIAPGHPSLELTADDLLGGPAAEPSAAERARGRG</sequence>
<organism evidence="3 4">
    <name type="scientific">Kineococcus glutinatus</name>
    <dbReference type="NCBI Taxonomy" id="1070872"/>
    <lineage>
        <taxon>Bacteria</taxon>
        <taxon>Bacillati</taxon>
        <taxon>Actinomycetota</taxon>
        <taxon>Actinomycetes</taxon>
        <taxon>Kineosporiales</taxon>
        <taxon>Kineosporiaceae</taxon>
        <taxon>Kineococcus</taxon>
    </lineage>
</organism>
<dbReference type="Proteomes" id="UP001501195">
    <property type="component" value="Unassembled WGS sequence"/>
</dbReference>
<evidence type="ECO:0000259" key="2">
    <source>
        <dbReference type="PROSITE" id="PS51352"/>
    </source>
</evidence>
<keyword evidence="4" id="KW-1185">Reference proteome</keyword>
<accession>A0ABP9HTZ1</accession>